<dbReference type="OrthoDB" id="2156052at2759"/>
<dbReference type="Proteomes" id="UP000664169">
    <property type="component" value="Unassembled WGS sequence"/>
</dbReference>
<reference evidence="2" key="1">
    <citation type="submission" date="2021-03" db="EMBL/GenBank/DDBJ databases">
        <authorList>
            <person name="Tagirdzhanova G."/>
        </authorList>
    </citation>
    <scope>NUCLEOTIDE SEQUENCE</scope>
</reference>
<comment type="caution">
    <text evidence="2">The sequence shown here is derived from an EMBL/GenBank/DDBJ whole genome shotgun (WGS) entry which is preliminary data.</text>
</comment>
<dbReference type="AlphaFoldDB" id="A0A8H3FNZ2"/>
<feature type="compositionally biased region" description="Polar residues" evidence="1">
    <location>
        <begin position="490"/>
        <end position="504"/>
    </location>
</feature>
<feature type="region of interest" description="Disordered" evidence="1">
    <location>
        <begin position="776"/>
        <end position="802"/>
    </location>
</feature>
<dbReference type="EMBL" id="CAJPDQ010000027">
    <property type="protein sequence ID" value="CAF9927300.1"/>
    <property type="molecule type" value="Genomic_DNA"/>
</dbReference>
<feature type="region of interest" description="Disordered" evidence="1">
    <location>
        <begin position="53"/>
        <end position="72"/>
    </location>
</feature>
<gene>
    <name evidence="2" type="ORF">GOMPHAMPRED_004356</name>
</gene>
<evidence type="ECO:0000313" key="2">
    <source>
        <dbReference type="EMBL" id="CAF9927300.1"/>
    </source>
</evidence>
<sequence>MKTLAESRARFETELVAELQRAQEAGQRTDEIERGADEKRRFFEMLGNKIQESKRKAAKLDERTAKETKKIRSENKRMPKNNNKVIIENEMMANERKERANQRPQQTRSTAFQKYLRACHDHLQTADTECAIREDITSAGNKYYPKRIQPWIDYPCIQADLFSKMCQSFDHQDRPDTKEIKSHKYLLFLREFFSTSTILSLRELKYYERWAVENQSTSILNALANLPKSQIEYGTETIEYESRSGSLSGLKDEYREYTRLQTPSERSLASSSSGAVPQTWVDQYCAFGKRGNAKRLLFFIEYKAPYKLPTATLKAGLRKMDLMEDILEKVKPTCDEKFRIEMTTSEQQGKVQHDANKVVAAVLTQTFHAMIEFGLEYSYITNGEAFVMLRIRYQDPQTLLYHLCIPSEHVGSGYEMDLAQTAVNQNLVMCLLALCSTQQTHSARRQAKKQLEKCYLDDQSMLRAIPGNKQNEHLQSSITKSSPYLKHQQAESQHASGKNVQEPSSCHEQRMTALTTDEVTSDDETASTLTIVAQHKKENNAFGRKGKEFTAALMYCSQTCLLGLVRGGMIDPECPNAMFHHSVNGRHRFSVETLVALLCQQLADNLDESCEPLWTHGARGHIFKVTLFPYRYVLLGKGTVKAFHYRLQHEAEVYDHLKLLQGTAVPVCLGFTRLRHKYYLKPNVKITSMLFLAWGGHRHPEMHTSHPDAVETVAEVREAGVDQKDVRRPNLLWNEEMQRVMLIDFERAEYLPKSLTSSERETGRKVLQELSPNKKLARLGPKDSDMGTLNEDTPILPHLQQL</sequence>
<organism evidence="2 3">
    <name type="scientific">Gomphillus americanus</name>
    <dbReference type="NCBI Taxonomy" id="1940652"/>
    <lineage>
        <taxon>Eukaryota</taxon>
        <taxon>Fungi</taxon>
        <taxon>Dikarya</taxon>
        <taxon>Ascomycota</taxon>
        <taxon>Pezizomycotina</taxon>
        <taxon>Lecanoromycetes</taxon>
        <taxon>OSLEUM clade</taxon>
        <taxon>Ostropomycetidae</taxon>
        <taxon>Ostropales</taxon>
        <taxon>Graphidaceae</taxon>
        <taxon>Gomphilloideae</taxon>
        <taxon>Gomphillus</taxon>
    </lineage>
</organism>
<accession>A0A8H3FNZ2</accession>
<evidence type="ECO:0000256" key="1">
    <source>
        <dbReference type="SAM" id="MobiDB-lite"/>
    </source>
</evidence>
<name>A0A8H3FNZ2_9LECA</name>
<keyword evidence="3" id="KW-1185">Reference proteome</keyword>
<proteinExistence type="predicted"/>
<feature type="region of interest" description="Disordered" evidence="1">
    <location>
        <begin position="482"/>
        <end position="509"/>
    </location>
</feature>
<protein>
    <submittedName>
        <fullName evidence="2">Uncharacterized protein</fullName>
    </submittedName>
</protein>
<evidence type="ECO:0000313" key="3">
    <source>
        <dbReference type="Proteomes" id="UP000664169"/>
    </source>
</evidence>